<feature type="region of interest" description="Disordered" evidence="2">
    <location>
        <begin position="530"/>
        <end position="656"/>
    </location>
</feature>
<feature type="compositionally biased region" description="Basic residues" evidence="2">
    <location>
        <begin position="28"/>
        <end position="40"/>
    </location>
</feature>
<feature type="compositionally biased region" description="Basic and acidic residues" evidence="2">
    <location>
        <begin position="580"/>
        <end position="608"/>
    </location>
</feature>
<name>A0A6A6R636_9PEZI</name>
<keyword evidence="4" id="KW-1185">Reference proteome</keyword>
<keyword evidence="1" id="KW-0175">Coiled coil</keyword>
<evidence type="ECO:0000256" key="1">
    <source>
        <dbReference type="SAM" id="Coils"/>
    </source>
</evidence>
<gene>
    <name evidence="3" type="ORF">BU16DRAFT_556416</name>
</gene>
<evidence type="ECO:0000313" key="4">
    <source>
        <dbReference type="Proteomes" id="UP000799750"/>
    </source>
</evidence>
<evidence type="ECO:0000256" key="2">
    <source>
        <dbReference type="SAM" id="MobiDB-lite"/>
    </source>
</evidence>
<accession>A0A6A6R636</accession>
<dbReference type="OrthoDB" id="10630666at2759"/>
<protein>
    <submittedName>
        <fullName evidence="3">Uncharacterized protein</fullName>
    </submittedName>
</protein>
<feature type="region of interest" description="Disordered" evidence="2">
    <location>
        <begin position="115"/>
        <end position="170"/>
    </location>
</feature>
<evidence type="ECO:0000313" key="3">
    <source>
        <dbReference type="EMBL" id="KAF2499926.1"/>
    </source>
</evidence>
<feature type="compositionally biased region" description="Acidic residues" evidence="2">
    <location>
        <begin position="115"/>
        <end position="125"/>
    </location>
</feature>
<reference evidence="3" key="1">
    <citation type="journal article" date="2020" name="Stud. Mycol.">
        <title>101 Dothideomycetes genomes: a test case for predicting lifestyles and emergence of pathogens.</title>
        <authorList>
            <person name="Haridas S."/>
            <person name="Albert R."/>
            <person name="Binder M."/>
            <person name="Bloem J."/>
            <person name="Labutti K."/>
            <person name="Salamov A."/>
            <person name="Andreopoulos B."/>
            <person name="Baker S."/>
            <person name="Barry K."/>
            <person name="Bills G."/>
            <person name="Bluhm B."/>
            <person name="Cannon C."/>
            <person name="Castanera R."/>
            <person name="Culley D."/>
            <person name="Daum C."/>
            <person name="Ezra D."/>
            <person name="Gonzalez J."/>
            <person name="Henrissat B."/>
            <person name="Kuo A."/>
            <person name="Liang C."/>
            <person name="Lipzen A."/>
            <person name="Lutzoni F."/>
            <person name="Magnuson J."/>
            <person name="Mondo S."/>
            <person name="Nolan M."/>
            <person name="Ohm R."/>
            <person name="Pangilinan J."/>
            <person name="Park H.-J."/>
            <person name="Ramirez L."/>
            <person name="Alfaro M."/>
            <person name="Sun H."/>
            <person name="Tritt A."/>
            <person name="Yoshinaga Y."/>
            <person name="Zwiers L.-H."/>
            <person name="Turgeon B."/>
            <person name="Goodwin S."/>
            <person name="Spatafora J."/>
            <person name="Crous P."/>
            <person name="Grigoriev I."/>
        </authorList>
    </citation>
    <scope>NUCLEOTIDE SEQUENCE</scope>
    <source>
        <strain evidence="3">CBS 269.34</strain>
    </source>
</reference>
<feature type="compositionally biased region" description="Polar residues" evidence="2">
    <location>
        <begin position="17"/>
        <end position="27"/>
    </location>
</feature>
<dbReference type="AlphaFoldDB" id="A0A6A6R636"/>
<feature type="region of interest" description="Disordered" evidence="2">
    <location>
        <begin position="1"/>
        <end position="63"/>
    </location>
</feature>
<dbReference type="Proteomes" id="UP000799750">
    <property type="component" value="Unassembled WGS sequence"/>
</dbReference>
<proteinExistence type="predicted"/>
<dbReference type="EMBL" id="MU004183">
    <property type="protein sequence ID" value="KAF2499926.1"/>
    <property type="molecule type" value="Genomic_DNA"/>
</dbReference>
<feature type="compositionally biased region" description="Basic and acidic residues" evidence="2">
    <location>
        <begin position="530"/>
        <end position="566"/>
    </location>
</feature>
<feature type="coiled-coil region" evidence="1">
    <location>
        <begin position="433"/>
        <end position="493"/>
    </location>
</feature>
<organism evidence="3 4">
    <name type="scientific">Lophium mytilinum</name>
    <dbReference type="NCBI Taxonomy" id="390894"/>
    <lineage>
        <taxon>Eukaryota</taxon>
        <taxon>Fungi</taxon>
        <taxon>Dikarya</taxon>
        <taxon>Ascomycota</taxon>
        <taxon>Pezizomycotina</taxon>
        <taxon>Dothideomycetes</taxon>
        <taxon>Pleosporomycetidae</taxon>
        <taxon>Mytilinidiales</taxon>
        <taxon>Mytilinidiaceae</taxon>
        <taxon>Lophium</taxon>
    </lineage>
</organism>
<sequence>MPLQASRHAALRDIVNPKTTTQSVSKNNTRKGVARKIQKKRPVDDSDYDLDPQTLPSRPMSRAQYEELSLPKLELLCKRDEVDFSRRCLFTAKQIVELLITLDQRGLVSDRSYMDSDEDISDDDIPTPSKSTGLPQHILEAPTMPDSVKGNEKKRKWAPVPDEEDEDRVFKGPRQGEQAVAPRARSRLVHAVTRPASIHCSNRYIENNPPGPLDASPSTAAPGPKPYLALSSYELERAFRQRAIRINTTEEFWLCLMGFMDEIRPVNGETDSRNVRRIQRLKDDFLERVTRARCKVLMALHNKDKEDKNFEDAEYDAVSILPVNMQSMELDADTQVWMVNAARQLAELVTMSFALGVIPMIAPRPETRFKDSPLPKPSRLESDPLVQQWKRQDHATKETIQKEKLRQGQLVNYGLKREHFEAQKKREQPRIKKEDECETKMQLQEELERSNQTKTAEELNRAEELKRAVKLERDEETKRVEELERAEKVKLQQESEAQAAVDVITADIATTSLAPGEKVKRQLAQGKLKAEKLRLRLEEEKHVTEDNIKKEEQRCWDMNKDLEPGSKGHKTYPLSGSRYSPEREEQPRRLEKLSKADPPRRAPESDSKHGHRPLAASLNPPTKRKRVEYAPKMPTDDSPRKRPVRGVCRGGVFGIR</sequence>